<protein>
    <submittedName>
        <fullName evidence="1">GGDEF domain-containing protein</fullName>
    </submittedName>
</protein>
<evidence type="ECO:0000313" key="2">
    <source>
        <dbReference type="Proteomes" id="UP000004986"/>
    </source>
</evidence>
<sequence length="49" mass="5257">VALGAHDDSLSLASQADTALYCAKHAGRNRVHSVLVDVPYHVVRTEIEA</sequence>
<reference evidence="1 2" key="1">
    <citation type="journal article" date="2011" name="PLoS Pathog.">
        <title>Dynamic evolution of pathogenicity revealed by sequencing and comparative genomics of 19 Pseudomonas syringae isolates.</title>
        <authorList>
            <person name="Baltrus D.A."/>
            <person name="Nishimura M.T."/>
            <person name="Romanchuk A."/>
            <person name="Chang J.H."/>
            <person name="Mukhtar M.S."/>
            <person name="Cherkis K."/>
            <person name="Roach J."/>
            <person name="Grant S.R."/>
            <person name="Jones C.D."/>
            <person name="Dangl J.L."/>
        </authorList>
    </citation>
    <scope>NUCLEOTIDE SEQUENCE [LARGE SCALE GENOMIC DNA]</scope>
    <source>
        <strain evidence="1 2">1704B</strain>
    </source>
</reference>
<gene>
    <name evidence="1" type="ORF">PSYPI_05843</name>
</gene>
<dbReference type="Proteomes" id="UP000004986">
    <property type="component" value="Unassembled WGS sequence"/>
</dbReference>
<dbReference type="AlphaFoldDB" id="F3G4F4"/>
<comment type="caution">
    <text evidence="1">The sequence shown here is derived from an EMBL/GenBank/DDBJ whole genome shotgun (WGS) entry which is preliminary data.</text>
</comment>
<feature type="non-terminal residue" evidence="1">
    <location>
        <position position="1"/>
    </location>
</feature>
<dbReference type="EMBL" id="AEAI01000279">
    <property type="protein sequence ID" value="EGH41954.1"/>
    <property type="molecule type" value="Genomic_DNA"/>
</dbReference>
<evidence type="ECO:0000313" key="1">
    <source>
        <dbReference type="EMBL" id="EGH41954.1"/>
    </source>
</evidence>
<keyword evidence="2" id="KW-1185">Reference proteome</keyword>
<dbReference type="HOGENOM" id="CLU_3129108_0_0_6"/>
<proteinExistence type="predicted"/>
<accession>F3G4F4</accession>
<organism evidence="1 2">
    <name type="scientific">Pseudomonas syringae pv. pisi str. 1704B</name>
    <dbReference type="NCBI Taxonomy" id="629263"/>
    <lineage>
        <taxon>Bacteria</taxon>
        <taxon>Pseudomonadati</taxon>
        <taxon>Pseudomonadota</taxon>
        <taxon>Gammaproteobacteria</taxon>
        <taxon>Pseudomonadales</taxon>
        <taxon>Pseudomonadaceae</taxon>
        <taxon>Pseudomonas</taxon>
        <taxon>Pseudomonas syringae</taxon>
    </lineage>
</organism>
<name>F3G4F4_PSESJ</name>